<keyword evidence="4" id="KW-1185">Reference proteome</keyword>
<dbReference type="CDD" id="cd08893">
    <property type="entry name" value="SRPBCC_CalC_Aha1-like_GntR-HTH"/>
    <property type="match status" value="1"/>
</dbReference>
<reference evidence="4" key="1">
    <citation type="journal article" date="2012" name="J. Bacteriol.">
        <title>Revised Genome Sequence of Burkholderia thailandensis MSMB43 with Improved Annotation.</title>
        <authorList>
            <person name="Zhuo Y."/>
            <person name="Liu L."/>
            <person name="Wang Q."/>
            <person name="Liu X."/>
            <person name="Ren B."/>
            <person name="Liu M."/>
            <person name="Ni P."/>
            <person name="Cheng Y.Q."/>
            <person name="Zhang L."/>
        </authorList>
    </citation>
    <scope>NUCLEOTIDE SEQUENCE [LARGE SCALE GENOMIC DNA]</scope>
    <source>
        <strain evidence="4">MSMB43</strain>
    </source>
</reference>
<dbReference type="Gene3D" id="3.30.530.20">
    <property type="match status" value="1"/>
</dbReference>
<evidence type="ECO:0000313" key="4">
    <source>
        <dbReference type="Proteomes" id="UP000004682"/>
    </source>
</evidence>
<organism evidence="3 4">
    <name type="scientific">Burkholderia humptydooensis MSMB43</name>
    <dbReference type="NCBI Taxonomy" id="441157"/>
    <lineage>
        <taxon>Bacteria</taxon>
        <taxon>Pseudomonadati</taxon>
        <taxon>Pseudomonadota</taxon>
        <taxon>Betaproteobacteria</taxon>
        <taxon>Burkholderiales</taxon>
        <taxon>Burkholderiaceae</taxon>
        <taxon>Burkholderia</taxon>
        <taxon>pseudomallei group</taxon>
    </lineage>
</organism>
<evidence type="ECO:0000259" key="2">
    <source>
        <dbReference type="Pfam" id="PF08327"/>
    </source>
</evidence>
<accession>A0ABN0G7X7</accession>
<sequence>MKRCRPAPAGIALAACVPKRRTDGSPARHADSKRPASMETTMADLAYVYVTYIASTPERVFDALTNAELTKEYWCRHRNASPDWRPGSRWEHQDYDDPRTVDLVGDVIENDPPNRLVISWRFPTGSEDTRVTFAVEPFMDDAVRLTVRHENLVPDSDMDRGIRMGWPVVLSSLKTLLETGRPLAMTARRWHGGSADGR</sequence>
<evidence type="ECO:0000256" key="1">
    <source>
        <dbReference type="ARBA" id="ARBA00006817"/>
    </source>
</evidence>
<dbReference type="PROSITE" id="PS51257">
    <property type="entry name" value="PROKAR_LIPOPROTEIN"/>
    <property type="match status" value="1"/>
</dbReference>
<name>A0ABN0G7X7_9BURK</name>
<dbReference type="InterPro" id="IPR013538">
    <property type="entry name" value="ASHA1/2-like_C"/>
</dbReference>
<dbReference type="Proteomes" id="UP000004682">
    <property type="component" value="Unassembled WGS sequence"/>
</dbReference>
<comment type="similarity">
    <text evidence="1">Belongs to the AHA1 family.</text>
</comment>
<protein>
    <recommendedName>
        <fullName evidence="2">Activator of Hsp90 ATPase homologue 1/2-like C-terminal domain-containing protein</fullName>
    </recommendedName>
</protein>
<dbReference type="Pfam" id="PF08327">
    <property type="entry name" value="AHSA1"/>
    <property type="match status" value="1"/>
</dbReference>
<evidence type="ECO:0000313" key="3">
    <source>
        <dbReference type="EMBL" id="EIP88209.1"/>
    </source>
</evidence>
<dbReference type="EMBL" id="JH692062">
    <property type="protein sequence ID" value="EIP88209.1"/>
    <property type="molecule type" value="Genomic_DNA"/>
</dbReference>
<feature type="domain" description="Activator of Hsp90 ATPase homologue 1/2-like C-terminal" evidence="2">
    <location>
        <begin position="56"/>
        <end position="178"/>
    </location>
</feature>
<dbReference type="InterPro" id="IPR023393">
    <property type="entry name" value="START-like_dom_sf"/>
</dbReference>
<proteinExistence type="inferred from homology"/>
<dbReference type="SUPFAM" id="SSF55961">
    <property type="entry name" value="Bet v1-like"/>
    <property type="match status" value="1"/>
</dbReference>
<gene>
    <name evidence="3" type="ORF">A33K_14304</name>
</gene>